<keyword evidence="5 7" id="KW-1133">Transmembrane helix</keyword>
<evidence type="ECO:0000256" key="2">
    <source>
        <dbReference type="ARBA" id="ARBA00022448"/>
    </source>
</evidence>
<protein>
    <submittedName>
        <fullName evidence="9">ABC transporter permease</fullName>
    </submittedName>
</protein>
<keyword evidence="10" id="KW-1185">Reference proteome</keyword>
<dbReference type="PANTHER" id="PTHR43386:SF25">
    <property type="entry name" value="PEPTIDE ABC TRANSPORTER PERMEASE PROTEIN"/>
    <property type="match status" value="1"/>
</dbReference>
<dbReference type="Gene3D" id="1.10.3720.10">
    <property type="entry name" value="MetI-like"/>
    <property type="match status" value="1"/>
</dbReference>
<dbReference type="InterPro" id="IPR025966">
    <property type="entry name" value="OppC_N"/>
</dbReference>
<gene>
    <name evidence="9" type="ORF">Aple_020020</name>
</gene>
<dbReference type="GO" id="GO:0005886">
    <property type="term" value="C:plasma membrane"/>
    <property type="evidence" value="ECO:0007669"/>
    <property type="project" value="UniProtKB-SubCell"/>
</dbReference>
<evidence type="ECO:0000313" key="9">
    <source>
        <dbReference type="EMBL" id="GES19106.1"/>
    </source>
</evidence>
<evidence type="ECO:0000313" key="10">
    <source>
        <dbReference type="Proteomes" id="UP000377595"/>
    </source>
</evidence>
<dbReference type="RefSeq" id="WP_218038216.1">
    <property type="nucleotide sequence ID" value="NZ_BAAAHM010000018.1"/>
</dbReference>
<feature type="transmembrane region" description="Helical" evidence="7">
    <location>
        <begin position="205"/>
        <end position="231"/>
    </location>
</feature>
<dbReference type="EMBL" id="BLAF01000010">
    <property type="protein sequence ID" value="GES19106.1"/>
    <property type="molecule type" value="Genomic_DNA"/>
</dbReference>
<keyword evidence="2 7" id="KW-0813">Transport</keyword>
<dbReference type="Proteomes" id="UP000377595">
    <property type="component" value="Unassembled WGS sequence"/>
</dbReference>
<evidence type="ECO:0000256" key="1">
    <source>
        <dbReference type="ARBA" id="ARBA00004651"/>
    </source>
</evidence>
<evidence type="ECO:0000256" key="7">
    <source>
        <dbReference type="RuleBase" id="RU363032"/>
    </source>
</evidence>
<keyword evidence="6 7" id="KW-0472">Membrane</keyword>
<sequence>MTDTVTDTAVRREPIATPARSPLREIAHAFLSSPASVAAGLFLLLLLFVAVAGEFVVPYDPVVQDLGNRFAGPSLTHLLGTDEFGRDVLSRMMTASRIALLAPLIAITTAAVLSVPIALLAGLRRGLVDAAAGRLADALMSLPALALSMAIIAMLGPGLVNSMIAVGIAFAPSLFRVVRGAALAVSRETFMESAESIGCSTGRMLWVHLLPNVAAPLLVQATILMGVALLAEASLSFIGLGVQPPDTSWGSMLSAAYQNQFRDPFGGVAPGVALALTVLAFNVLGDTLRDVITTGRHS</sequence>
<name>A0A5M3XEQ5_9ACTN</name>
<feature type="domain" description="ABC transmembrane type-1" evidence="8">
    <location>
        <begin position="96"/>
        <end position="285"/>
    </location>
</feature>
<keyword evidence="3" id="KW-1003">Cell membrane</keyword>
<feature type="transmembrane region" description="Helical" evidence="7">
    <location>
        <begin position="265"/>
        <end position="284"/>
    </location>
</feature>
<comment type="caution">
    <text evidence="9">The sequence shown here is derived from an EMBL/GenBank/DDBJ whole genome shotgun (WGS) entry which is preliminary data.</text>
</comment>
<evidence type="ECO:0000256" key="3">
    <source>
        <dbReference type="ARBA" id="ARBA00022475"/>
    </source>
</evidence>
<dbReference type="InterPro" id="IPR050366">
    <property type="entry name" value="BP-dependent_transpt_permease"/>
</dbReference>
<organism evidence="9 10">
    <name type="scientific">Acrocarpospora pleiomorpha</name>
    <dbReference type="NCBI Taxonomy" id="90975"/>
    <lineage>
        <taxon>Bacteria</taxon>
        <taxon>Bacillati</taxon>
        <taxon>Actinomycetota</taxon>
        <taxon>Actinomycetes</taxon>
        <taxon>Streptosporangiales</taxon>
        <taxon>Streptosporangiaceae</taxon>
        <taxon>Acrocarpospora</taxon>
    </lineage>
</organism>
<evidence type="ECO:0000256" key="4">
    <source>
        <dbReference type="ARBA" id="ARBA00022692"/>
    </source>
</evidence>
<dbReference type="AlphaFoldDB" id="A0A5M3XEQ5"/>
<dbReference type="PANTHER" id="PTHR43386">
    <property type="entry name" value="OLIGOPEPTIDE TRANSPORT SYSTEM PERMEASE PROTEIN APPC"/>
    <property type="match status" value="1"/>
</dbReference>
<feature type="transmembrane region" description="Helical" evidence="7">
    <location>
        <begin position="29"/>
        <end position="52"/>
    </location>
</feature>
<proteinExistence type="inferred from homology"/>
<comment type="subcellular location">
    <subcellularLocation>
        <location evidence="1 7">Cell membrane</location>
        <topology evidence="1 7">Multi-pass membrane protein</topology>
    </subcellularLocation>
</comment>
<dbReference type="InterPro" id="IPR000515">
    <property type="entry name" value="MetI-like"/>
</dbReference>
<dbReference type="CDD" id="cd06261">
    <property type="entry name" value="TM_PBP2"/>
    <property type="match status" value="1"/>
</dbReference>
<feature type="transmembrane region" description="Helical" evidence="7">
    <location>
        <begin position="98"/>
        <end position="123"/>
    </location>
</feature>
<evidence type="ECO:0000256" key="6">
    <source>
        <dbReference type="ARBA" id="ARBA00023136"/>
    </source>
</evidence>
<dbReference type="GO" id="GO:0055085">
    <property type="term" value="P:transmembrane transport"/>
    <property type="evidence" value="ECO:0007669"/>
    <property type="project" value="InterPro"/>
</dbReference>
<evidence type="ECO:0000256" key="5">
    <source>
        <dbReference type="ARBA" id="ARBA00022989"/>
    </source>
</evidence>
<comment type="similarity">
    <text evidence="7">Belongs to the binding-protein-dependent transport system permease family.</text>
</comment>
<dbReference type="Pfam" id="PF00528">
    <property type="entry name" value="BPD_transp_1"/>
    <property type="match status" value="1"/>
</dbReference>
<reference evidence="9 10" key="1">
    <citation type="submission" date="2019-10" db="EMBL/GenBank/DDBJ databases">
        <title>Whole genome shotgun sequence of Acrocarpospora pleiomorpha NBRC 16267.</title>
        <authorList>
            <person name="Ichikawa N."/>
            <person name="Kimura A."/>
            <person name="Kitahashi Y."/>
            <person name="Komaki H."/>
            <person name="Oguchi A."/>
        </authorList>
    </citation>
    <scope>NUCLEOTIDE SEQUENCE [LARGE SCALE GENOMIC DNA]</scope>
    <source>
        <strain evidence="9 10">NBRC 16267</strain>
    </source>
</reference>
<dbReference type="InterPro" id="IPR035906">
    <property type="entry name" value="MetI-like_sf"/>
</dbReference>
<dbReference type="SUPFAM" id="SSF161098">
    <property type="entry name" value="MetI-like"/>
    <property type="match status" value="1"/>
</dbReference>
<dbReference type="PROSITE" id="PS50928">
    <property type="entry name" value="ABC_TM1"/>
    <property type="match status" value="1"/>
</dbReference>
<keyword evidence="4 7" id="KW-0812">Transmembrane</keyword>
<dbReference type="Pfam" id="PF12911">
    <property type="entry name" value="OppC_N"/>
    <property type="match status" value="1"/>
</dbReference>
<accession>A0A5M3XEQ5</accession>
<evidence type="ECO:0000259" key="8">
    <source>
        <dbReference type="PROSITE" id="PS50928"/>
    </source>
</evidence>